<dbReference type="PANTHER" id="PTHR35205:SF1">
    <property type="entry name" value="ZU5 DOMAIN-CONTAINING PROTEIN"/>
    <property type="match status" value="1"/>
</dbReference>
<dbReference type="AlphaFoldDB" id="A0A9W8NJ83"/>
<dbReference type="PANTHER" id="PTHR35205">
    <property type="entry name" value="NB-ARC AND TPR DOMAIN PROTEIN"/>
    <property type="match status" value="1"/>
</dbReference>
<dbReference type="GO" id="GO:0043531">
    <property type="term" value="F:ADP binding"/>
    <property type="evidence" value="ECO:0007669"/>
    <property type="project" value="InterPro"/>
</dbReference>
<dbReference type="VEuPathDB" id="FungiDB:F4678DRAFT_470854"/>
<dbReference type="InterPro" id="IPR011990">
    <property type="entry name" value="TPR-like_helical_dom_sf"/>
</dbReference>
<dbReference type="Gene3D" id="3.40.50.300">
    <property type="entry name" value="P-loop containing nucleotide triphosphate hydrolases"/>
    <property type="match status" value="1"/>
</dbReference>
<dbReference type="Gene3D" id="1.25.40.10">
    <property type="entry name" value="Tetratricopeptide repeat domain"/>
    <property type="match status" value="2"/>
</dbReference>
<dbReference type="SUPFAM" id="SSF48452">
    <property type="entry name" value="TPR-like"/>
    <property type="match status" value="1"/>
</dbReference>
<accession>A0A9W8NJ83</accession>
<name>A0A9W8NJ83_9PEZI</name>
<evidence type="ECO:0000313" key="3">
    <source>
        <dbReference type="Proteomes" id="UP001148614"/>
    </source>
</evidence>
<dbReference type="EMBL" id="JANPWZ010000358">
    <property type="protein sequence ID" value="KAJ3577502.1"/>
    <property type="molecule type" value="Genomic_DNA"/>
</dbReference>
<dbReference type="Proteomes" id="UP001148614">
    <property type="component" value="Unassembled WGS sequence"/>
</dbReference>
<sequence length="923" mass="105011">MEVNLIILRESEGMSAISDLVRQTLRDDTARFSSLLSINTREGLFHHINSLPNRSTWTMSYSVRVNGVLKSLDGFVELVRQSIQYEQDDFPDWPAMIWGSTAWILAVGNTERKPIEALGNFYSSVIRRVVRRFVETRALAQDEPKWQASTSYFTLGVASIAYKLIVPAKKSVKFQDFEAEHKNTVKRVRSWASKILDAQSGRTVLAASSPPPVTLVSQPAATIPVPLNKYFQGRQDDIRRLYESLHTGEERLAVVCVHGLPGIGKTQTTIQYCRTFDTEYFASIWIESDTRTKILSAFSRNLLADSKVKRGDLPWLLVFDNVDEAYLLNDFWPSGGKGHVISTSRSPYMLEFCAATSLHLDSLSRVDSLDLLRKIIGDGFKDQHTQEFEEILDEWKGVPLALNHVGNFISRMHIDLNRFVKTYRRSTAKILSTRHDMDAYPHSIATAFSVTELDGPSRSLLQILCFLDPADISDELFLPSFDEEKSLSSIGTDFEYYAGLSNLCKSGLVIHDRGHITIHRLVQVIGFSDMSDDEQRNTFQEVLELIDGVFPRARETLETWESCDRKLPHVMFLCKRYRQLYPEDRKNATLADLLSACTWYMYERGLHAEAEPLVQLARIVCPDTPECLLTFADILLSLLGLYFEGNRIKESLILVNQVFDIRASKLDPLDRLVAISFSLLGIVYLEAGQLDTSLASNLNAVHIFECRRESLLSDVDDEIDWAYSNLTFTLLKLGQLDEASNAIEKARDIAKLHSGTSSIRYGQRLWNLGLVRSAQNRWEDAREAHKASLDIFLSLMPNSFKTAFGFHKMATFFHREGNFEQALLVTPIDSFLSSPTDSMFPYLTVRNYLESAHSIFRRGLDLAPRAARTMFKMSEVLKDMGRVDEAAAKRKEAARLRSLVDGFPYDNRDTYEAYDTLVPWIWR</sequence>
<dbReference type="InterPro" id="IPR056681">
    <property type="entry name" value="DUF7779"/>
</dbReference>
<evidence type="ECO:0000259" key="1">
    <source>
        <dbReference type="Pfam" id="PF25000"/>
    </source>
</evidence>
<comment type="caution">
    <text evidence="2">The sequence shown here is derived from an EMBL/GenBank/DDBJ whole genome shotgun (WGS) entry which is preliminary data.</text>
</comment>
<dbReference type="SUPFAM" id="SSF52540">
    <property type="entry name" value="P-loop containing nucleoside triphosphate hydrolases"/>
    <property type="match status" value="1"/>
</dbReference>
<organism evidence="2 3">
    <name type="scientific">Xylaria arbuscula</name>
    <dbReference type="NCBI Taxonomy" id="114810"/>
    <lineage>
        <taxon>Eukaryota</taxon>
        <taxon>Fungi</taxon>
        <taxon>Dikarya</taxon>
        <taxon>Ascomycota</taxon>
        <taxon>Pezizomycotina</taxon>
        <taxon>Sordariomycetes</taxon>
        <taxon>Xylariomycetidae</taxon>
        <taxon>Xylariales</taxon>
        <taxon>Xylariaceae</taxon>
        <taxon>Xylaria</taxon>
    </lineage>
</organism>
<gene>
    <name evidence="2" type="ORF">NPX13_g3068</name>
</gene>
<protein>
    <recommendedName>
        <fullName evidence="1">DUF7779 domain-containing protein</fullName>
    </recommendedName>
</protein>
<dbReference type="InterPro" id="IPR027417">
    <property type="entry name" value="P-loop_NTPase"/>
</dbReference>
<keyword evidence="3" id="KW-1185">Reference proteome</keyword>
<dbReference type="Pfam" id="PF25000">
    <property type="entry name" value="DUF7779"/>
    <property type="match status" value="1"/>
</dbReference>
<reference evidence="2" key="1">
    <citation type="submission" date="2022-07" db="EMBL/GenBank/DDBJ databases">
        <title>Genome Sequence of Xylaria arbuscula.</title>
        <authorList>
            <person name="Buettner E."/>
        </authorList>
    </citation>
    <scope>NUCLEOTIDE SEQUENCE</scope>
    <source>
        <strain evidence="2">VT107</strain>
    </source>
</reference>
<feature type="domain" description="DUF7779" evidence="1">
    <location>
        <begin position="450"/>
        <end position="534"/>
    </location>
</feature>
<dbReference type="Pfam" id="PF13424">
    <property type="entry name" value="TPR_12"/>
    <property type="match status" value="1"/>
</dbReference>
<proteinExistence type="predicted"/>
<evidence type="ECO:0000313" key="2">
    <source>
        <dbReference type="EMBL" id="KAJ3577502.1"/>
    </source>
</evidence>